<dbReference type="OrthoDB" id="9986552at2"/>
<proteinExistence type="predicted"/>
<comment type="caution">
    <text evidence="1">The sequence shown here is derived from an EMBL/GenBank/DDBJ whole genome shotgun (WGS) entry which is preliminary data.</text>
</comment>
<dbReference type="RefSeq" id="WP_154175022.1">
    <property type="nucleotide sequence ID" value="NZ_WJXZ01000005.1"/>
</dbReference>
<reference evidence="1 2" key="1">
    <citation type="journal article" date="2018" name="Antonie Van Leeuwenhoek">
        <title>Larkinella terrae sp. nov., isolated from soil on Jeju Island, South Korea.</title>
        <authorList>
            <person name="Ten L.N."/>
            <person name="Jeon J."/>
            <person name="Park S.J."/>
            <person name="Park S."/>
            <person name="Lee S.Y."/>
            <person name="Kim M.K."/>
            <person name="Jung H.Y."/>
        </authorList>
    </citation>
    <scope>NUCLEOTIDE SEQUENCE [LARGE SCALE GENOMIC DNA]</scope>
    <source>
        <strain evidence="1 2">KCTC 52001</strain>
    </source>
</reference>
<protein>
    <submittedName>
        <fullName evidence="1">Uncharacterized protein</fullName>
    </submittedName>
</protein>
<dbReference type="EMBL" id="WJXZ01000005">
    <property type="protein sequence ID" value="MRS61633.1"/>
    <property type="molecule type" value="Genomic_DNA"/>
</dbReference>
<keyword evidence="2" id="KW-1185">Reference proteome</keyword>
<dbReference type="Proteomes" id="UP000441754">
    <property type="component" value="Unassembled WGS sequence"/>
</dbReference>
<gene>
    <name evidence="1" type="ORF">GJJ30_10070</name>
</gene>
<dbReference type="AlphaFoldDB" id="A0A7K0EIG3"/>
<accession>A0A7K0EIG3</accession>
<sequence length="85" mass="9584">MSNGADYGGDVESILNSNLFSLTRNSAVNKHVSIPSLEGKSKYRVYGDGITRPVWIYIYPYQLAAKNAKYKARKQWLFGPLPNDE</sequence>
<evidence type="ECO:0000313" key="2">
    <source>
        <dbReference type="Proteomes" id="UP000441754"/>
    </source>
</evidence>
<evidence type="ECO:0000313" key="1">
    <source>
        <dbReference type="EMBL" id="MRS61633.1"/>
    </source>
</evidence>
<organism evidence="1 2">
    <name type="scientific">Larkinella terrae</name>
    <dbReference type="NCBI Taxonomy" id="2025311"/>
    <lineage>
        <taxon>Bacteria</taxon>
        <taxon>Pseudomonadati</taxon>
        <taxon>Bacteroidota</taxon>
        <taxon>Cytophagia</taxon>
        <taxon>Cytophagales</taxon>
        <taxon>Spirosomataceae</taxon>
        <taxon>Larkinella</taxon>
    </lineage>
</organism>
<name>A0A7K0EIG3_9BACT</name>